<comment type="caution">
    <text evidence="8">The sequence shown here is derived from an EMBL/GenBank/DDBJ whole genome shotgun (WGS) entry which is preliminary data.</text>
</comment>
<keyword evidence="6 7" id="KW-0472">Membrane</keyword>
<name>A0ABW3MFP9_9PSEU</name>
<evidence type="ECO:0000256" key="7">
    <source>
        <dbReference type="SAM" id="Phobius"/>
    </source>
</evidence>
<feature type="transmembrane region" description="Helical" evidence="7">
    <location>
        <begin position="18"/>
        <end position="36"/>
    </location>
</feature>
<comment type="similarity">
    <text evidence="2">Belongs to the UPF0718 family.</text>
</comment>
<keyword evidence="3" id="KW-1003">Cell membrane</keyword>
<evidence type="ECO:0000256" key="2">
    <source>
        <dbReference type="ARBA" id="ARBA00006386"/>
    </source>
</evidence>
<evidence type="ECO:0000313" key="8">
    <source>
        <dbReference type="EMBL" id="MFD1049553.1"/>
    </source>
</evidence>
<comment type="subcellular location">
    <subcellularLocation>
        <location evidence="1">Cell membrane</location>
        <topology evidence="1">Multi-pass membrane protein</topology>
    </subcellularLocation>
</comment>
<keyword evidence="9" id="KW-1185">Reference proteome</keyword>
<evidence type="ECO:0000313" key="9">
    <source>
        <dbReference type="Proteomes" id="UP001597045"/>
    </source>
</evidence>
<accession>A0ABW3MFP9</accession>
<dbReference type="Pfam" id="PF03773">
    <property type="entry name" value="ArsP_1"/>
    <property type="match status" value="1"/>
</dbReference>
<dbReference type="EMBL" id="JBHTIS010002249">
    <property type="protein sequence ID" value="MFD1049553.1"/>
    <property type="molecule type" value="Genomic_DNA"/>
</dbReference>
<evidence type="ECO:0000256" key="4">
    <source>
        <dbReference type="ARBA" id="ARBA00022692"/>
    </source>
</evidence>
<keyword evidence="4 7" id="KW-0812">Transmembrane</keyword>
<reference evidence="9" key="1">
    <citation type="journal article" date="2019" name="Int. J. Syst. Evol. Microbiol.">
        <title>The Global Catalogue of Microorganisms (GCM) 10K type strain sequencing project: providing services to taxonomists for standard genome sequencing and annotation.</title>
        <authorList>
            <consortium name="The Broad Institute Genomics Platform"/>
            <consortium name="The Broad Institute Genome Sequencing Center for Infectious Disease"/>
            <person name="Wu L."/>
            <person name="Ma J."/>
        </authorList>
    </citation>
    <scope>NUCLEOTIDE SEQUENCE [LARGE SCALE GENOMIC DNA]</scope>
    <source>
        <strain evidence="9">JCM 31486</strain>
    </source>
</reference>
<evidence type="ECO:0000256" key="3">
    <source>
        <dbReference type="ARBA" id="ARBA00022475"/>
    </source>
</evidence>
<sequence>MDAVWRALALAGSMTWEILWALVLGFLLSAVVQAVVRKSTIVRLMGDDRPKTL</sequence>
<keyword evidence="5 7" id="KW-1133">Transmembrane helix</keyword>
<evidence type="ECO:0000256" key="6">
    <source>
        <dbReference type="ARBA" id="ARBA00023136"/>
    </source>
</evidence>
<proteinExistence type="inferred from homology"/>
<feature type="non-terminal residue" evidence="8">
    <location>
        <position position="53"/>
    </location>
</feature>
<organism evidence="8 9">
    <name type="scientific">Kibdelosporangium lantanae</name>
    <dbReference type="NCBI Taxonomy" id="1497396"/>
    <lineage>
        <taxon>Bacteria</taxon>
        <taxon>Bacillati</taxon>
        <taxon>Actinomycetota</taxon>
        <taxon>Actinomycetes</taxon>
        <taxon>Pseudonocardiales</taxon>
        <taxon>Pseudonocardiaceae</taxon>
        <taxon>Kibdelosporangium</taxon>
    </lineage>
</organism>
<evidence type="ECO:0000256" key="1">
    <source>
        <dbReference type="ARBA" id="ARBA00004651"/>
    </source>
</evidence>
<gene>
    <name evidence="8" type="ORF">ACFQ1S_30495</name>
</gene>
<dbReference type="Proteomes" id="UP001597045">
    <property type="component" value="Unassembled WGS sequence"/>
</dbReference>
<dbReference type="InterPro" id="IPR005524">
    <property type="entry name" value="DUF318"/>
</dbReference>
<evidence type="ECO:0000256" key="5">
    <source>
        <dbReference type="ARBA" id="ARBA00022989"/>
    </source>
</evidence>
<protein>
    <submittedName>
        <fullName evidence="8">Permease</fullName>
    </submittedName>
</protein>